<name>A0AAP0BBT4_9ASPA</name>
<comment type="caution">
    <text evidence="7">The sequence shown here is derived from an EMBL/GenBank/DDBJ whole genome shotgun (WGS) entry which is preliminary data.</text>
</comment>
<keyword evidence="5" id="KW-0547">Nucleotide-binding</keyword>
<keyword evidence="4" id="KW-0934">Plastid</keyword>
<proteinExistence type="inferred from homology"/>
<evidence type="ECO:0000256" key="5">
    <source>
        <dbReference type="ARBA" id="ARBA00022741"/>
    </source>
</evidence>
<keyword evidence="8" id="KW-1185">Reference proteome</keyword>
<dbReference type="GO" id="GO:0005524">
    <property type="term" value="F:ATP binding"/>
    <property type="evidence" value="ECO:0007669"/>
    <property type="project" value="UniProtKB-KW"/>
</dbReference>
<organism evidence="7 8">
    <name type="scientific">Platanthera zijinensis</name>
    <dbReference type="NCBI Taxonomy" id="2320716"/>
    <lineage>
        <taxon>Eukaryota</taxon>
        <taxon>Viridiplantae</taxon>
        <taxon>Streptophyta</taxon>
        <taxon>Embryophyta</taxon>
        <taxon>Tracheophyta</taxon>
        <taxon>Spermatophyta</taxon>
        <taxon>Magnoliopsida</taxon>
        <taxon>Liliopsida</taxon>
        <taxon>Asparagales</taxon>
        <taxon>Orchidaceae</taxon>
        <taxon>Orchidoideae</taxon>
        <taxon>Orchideae</taxon>
        <taxon>Orchidinae</taxon>
        <taxon>Platanthera</taxon>
    </lineage>
</organism>
<dbReference type="GO" id="GO:0009536">
    <property type="term" value="C:plastid"/>
    <property type="evidence" value="ECO:0007669"/>
    <property type="project" value="UniProtKB-SubCell"/>
</dbReference>
<dbReference type="Proteomes" id="UP001418222">
    <property type="component" value="Unassembled WGS sequence"/>
</dbReference>
<dbReference type="PANTHER" id="PTHR33078:SF100">
    <property type="entry name" value="PROTEIN YCF2"/>
    <property type="match status" value="1"/>
</dbReference>
<evidence type="ECO:0000256" key="4">
    <source>
        <dbReference type="ARBA" id="ARBA00022640"/>
    </source>
</evidence>
<comment type="similarity">
    <text evidence="3">Belongs to the Ycf2 family.</text>
</comment>
<accession>A0AAP0BBT4</accession>
<sequence length="132" mass="14866">MSPCIIWIPNIHDLNYSSLGLLANYLSRNREKCSTEKILVIALTHIPQKSGSNRKTRIRFISKTPSSKAHSFPILQVNEKNANTTIEANQVKSLLPNKQSLKDKKKNIAYYLNKALLLLKKTSISSFVSAVK</sequence>
<evidence type="ECO:0000256" key="3">
    <source>
        <dbReference type="ARBA" id="ARBA00009361"/>
    </source>
</evidence>
<keyword evidence="6" id="KW-0067">ATP-binding</keyword>
<evidence type="ECO:0000313" key="7">
    <source>
        <dbReference type="EMBL" id="KAK8935234.1"/>
    </source>
</evidence>
<evidence type="ECO:0000256" key="2">
    <source>
        <dbReference type="ARBA" id="ARBA00004474"/>
    </source>
</evidence>
<evidence type="ECO:0000313" key="8">
    <source>
        <dbReference type="Proteomes" id="UP001418222"/>
    </source>
</evidence>
<dbReference type="EMBL" id="JBBWWQ010000011">
    <property type="protein sequence ID" value="KAK8935234.1"/>
    <property type="molecule type" value="Genomic_DNA"/>
</dbReference>
<comment type="subcellular location">
    <subcellularLocation>
        <location evidence="2">Plastid</location>
    </subcellularLocation>
</comment>
<evidence type="ECO:0000256" key="1">
    <source>
        <dbReference type="ARBA" id="ARBA00002329"/>
    </source>
</evidence>
<protein>
    <submittedName>
        <fullName evidence="7">Protein ycf2</fullName>
    </submittedName>
</protein>
<evidence type="ECO:0000256" key="6">
    <source>
        <dbReference type="ARBA" id="ARBA00022840"/>
    </source>
</evidence>
<dbReference type="AlphaFoldDB" id="A0AAP0BBT4"/>
<comment type="function">
    <text evidence="1">Probable ATPase of unknown function. Its presence in a non-photosynthetic plant (Epifagus virginiana) and experiments in tobacco indicate that it has an essential function which is probably not related to photosynthesis.</text>
</comment>
<gene>
    <name evidence="7" type="primary">ycf2-A</name>
    <name evidence="7" type="ORF">KSP39_PZI013468</name>
</gene>
<reference evidence="7 8" key="1">
    <citation type="journal article" date="2022" name="Nat. Plants">
        <title>Genomes of leafy and leafless Platanthera orchids illuminate the evolution of mycoheterotrophy.</title>
        <authorList>
            <person name="Li M.H."/>
            <person name="Liu K.W."/>
            <person name="Li Z."/>
            <person name="Lu H.C."/>
            <person name="Ye Q.L."/>
            <person name="Zhang D."/>
            <person name="Wang J.Y."/>
            <person name="Li Y.F."/>
            <person name="Zhong Z.M."/>
            <person name="Liu X."/>
            <person name="Yu X."/>
            <person name="Liu D.K."/>
            <person name="Tu X.D."/>
            <person name="Liu B."/>
            <person name="Hao Y."/>
            <person name="Liao X.Y."/>
            <person name="Jiang Y.T."/>
            <person name="Sun W.H."/>
            <person name="Chen J."/>
            <person name="Chen Y.Q."/>
            <person name="Ai Y."/>
            <person name="Zhai J.W."/>
            <person name="Wu S.S."/>
            <person name="Zhou Z."/>
            <person name="Hsiao Y.Y."/>
            <person name="Wu W.L."/>
            <person name="Chen Y.Y."/>
            <person name="Lin Y.F."/>
            <person name="Hsu J.L."/>
            <person name="Li C.Y."/>
            <person name="Wang Z.W."/>
            <person name="Zhao X."/>
            <person name="Zhong W.Y."/>
            <person name="Ma X.K."/>
            <person name="Ma L."/>
            <person name="Huang J."/>
            <person name="Chen G.Z."/>
            <person name="Huang M.Z."/>
            <person name="Huang L."/>
            <person name="Peng D.H."/>
            <person name="Luo Y.B."/>
            <person name="Zou S.Q."/>
            <person name="Chen S.P."/>
            <person name="Lan S."/>
            <person name="Tsai W.C."/>
            <person name="Van de Peer Y."/>
            <person name="Liu Z.J."/>
        </authorList>
    </citation>
    <scope>NUCLEOTIDE SEQUENCE [LARGE SCALE GENOMIC DNA]</scope>
    <source>
        <strain evidence="7">Lor287</strain>
    </source>
</reference>
<dbReference type="PANTHER" id="PTHR33078">
    <property type="entry name" value="PROTEIN YCF2-RELATED"/>
    <property type="match status" value="1"/>
</dbReference>